<proteinExistence type="predicted"/>
<dbReference type="STRING" id="1642646.ING2E5A_2136"/>
<accession>A0A1G4G8T3</accession>
<gene>
    <name evidence="2" type="ORF">ING2E5A_2136</name>
</gene>
<dbReference type="EMBL" id="LT608328">
    <property type="protein sequence ID" value="SCM58949.1"/>
    <property type="molecule type" value="Genomic_DNA"/>
</dbReference>
<sequence length="76" mass="8895">MSNKREYSEHIGPSKDSNWDGIEKGKDNLSNLKKEFECQEHLEVEPIHCKVPGVKSLGEILRSDFKNLFERRTNYD</sequence>
<reference evidence="2 3" key="1">
    <citation type="submission" date="2016-08" db="EMBL/GenBank/DDBJ databases">
        <authorList>
            <person name="Seilhamer J.J."/>
        </authorList>
    </citation>
    <scope>NUCLEOTIDE SEQUENCE [LARGE SCALE GENOMIC DNA]</scope>
    <source>
        <strain evidence="2">ING2-E5A</strain>
    </source>
</reference>
<dbReference type="AlphaFoldDB" id="A0A1G4G8T3"/>
<organism evidence="2 3">
    <name type="scientific">Petrimonas mucosa</name>
    <dbReference type="NCBI Taxonomy" id="1642646"/>
    <lineage>
        <taxon>Bacteria</taxon>
        <taxon>Pseudomonadati</taxon>
        <taxon>Bacteroidota</taxon>
        <taxon>Bacteroidia</taxon>
        <taxon>Bacteroidales</taxon>
        <taxon>Dysgonomonadaceae</taxon>
        <taxon>Petrimonas</taxon>
    </lineage>
</organism>
<dbReference type="RefSeq" id="WP_071137330.1">
    <property type="nucleotide sequence ID" value="NZ_LT608328.1"/>
</dbReference>
<evidence type="ECO:0000313" key="2">
    <source>
        <dbReference type="EMBL" id="SCM58949.1"/>
    </source>
</evidence>
<feature type="region of interest" description="Disordered" evidence="1">
    <location>
        <begin position="1"/>
        <end position="24"/>
    </location>
</feature>
<dbReference type="KEGG" id="pmuc:ING2E5A_2136"/>
<evidence type="ECO:0000256" key="1">
    <source>
        <dbReference type="SAM" id="MobiDB-lite"/>
    </source>
</evidence>
<dbReference type="Proteomes" id="UP000178485">
    <property type="component" value="Chromosome i"/>
</dbReference>
<evidence type="ECO:0000313" key="3">
    <source>
        <dbReference type="Proteomes" id="UP000178485"/>
    </source>
</evidence>
<protein>
    <submittedName>
        <fullName evidence="2">Uncharacterized protein</fullName>
    </submittedName>
</protein>
<name>A0A1G4G8T3_9BACT</name>
<keyword evidence="3" id="KW-1185">Reference proteome</keyword>